<dbReference type="SUPFAM" id="SSF53067">
    <property type="entry name" value="Actin-like ATPase domain"/>
    <property type="match status" value="1"/>
</dbReference>
<proteinExistence type="predicted"/>
<dbReference type="PANTHER" id="PTHR11735">
    <property type="entry name" value="TRNA N6-ADENOSINE THREONYLCARBAMOYLTRANSFERASE"/>
    <property type="match status" value="1"/>
</dbReference>
<dbReference type="Gene3D" id="3.30.420.40">
    <property type="match status" value="1"/>
</dbReference>
<dbReference type="NCBIfam" id="TIGR03725">
    <property type="entry name" value="T6A_YeaZ"/>
    <property type="match status" value="1"/>
</dbReference>
<accession>A0A285UHZ0</accession>
<sequence>MKEWSKKFMKSLLIDTSDQVLSIAVTDEIILGEININIKRTHSETLMPYIAELLDMVKVEKNELEQIIVSNGPGSYTGIRIGVTVAKTLAVALNLPLYTVSSLFVMAASYRGVVAPVIDARRGNVYGAIYELDGNSFDVIKEPEHMDFAAFNEEVKKYGAQIIMNTALKRNFEAEVTHVMSRIGNVVNYKGALVPVDAHEVVPEYLRISEAEKNWMEKNQ</sequence>
<dbReference type="GO" id="GO:0005829">
    <property type="term" value="C:cytosol"/>
    <property type="evidence" value="ECO:0007669"/>
    <property type="project" value="TreeGrafter"/>
</dbReference>
<dbReference type="Proteomes" id="UP000219412">
    <property type="component" value="Unassembled WGS sequence"/>
</dbReference>
<dbReference type="InterPro" id="IPR022496">
    <property type="entry name" value="T6A_TsaB"/>
</dbReference>
<name>A0A285UHZ0_9STAP</name>
<dbReference type="CDD" id="cd24032">
    <property type="entry name" value="ASKHA_NBD_TsaB"/>
    <property type="match status" value="1"/>
</dbReference>
<dbReference type="PANTHER" id="PTHR11735:SF11">
    <property type="entry name" value="TRNA THREONYLCARBAMOYLADENOSINE BIOSYNTHESIS PROTEIN TSAB"/>
    <property type="match status" value="1"/>
</dbReference>
<evidence type="ECO:0000259" key="1">
    <source>
        <dbReference type="Pfam" id="PF00814"/>
    </source>
</evidence>
<dbReference type="AlphaFoldDB" id="A0A285UHZ0"/>
<reference evidence="3" key="1">
    <citation type="submission" date="2017-08" db="EMBL/GenBank/DDBJ databases">
        <authorList>
            <person name="Varghese N."/>
            <person name="Submissions S."/>
        </authorList>
    </citation>
    <scope>NUCLEOTIDE SEQUENCE [LARGE SCALE GENOMIC DNA]</scope>
    <source>
        <strain evidence="3">DSM 23173</strain>
    </source>
</reference>
<evidence type="ECO:0000313" key="3">
    <source>
        <dbReference type="Proteomes" id="UP000219412"/>
    </source>
</evidence>
<dbReference type="Gene3D" id="3.30.420.200">
    <property type="match status" value="1"/>
</dbReference>
<dbReference type="GO" id="GO:0002949">
    <property type="term" value="P:tRNA threonylcarbamoyladenosine modification"/>
    <property type="evidence" value="ECO:0007669"/>
    <property type="project" value="InterPro"/>
</dbReference>
<protein>
    <submittedName>
        <fullName evidence="2">tRNA threonylcarbamoyladenosine biosynthesis protein TsaB</fullName>
    </submittedName>
</protein>
<dbReference type="Pfam" id="PF00814">
    <property type="entry name" value="TsaD"/>
    <property type="match status" value="1"/>
</dbReference>
<dbReference type="InterPro" id="IPR000905">
    <property type="entry name" value="Gcp-like_dom"/>
</dbReference>
<dbReference type="EMBL" id="OBQF01000002">
    <property type="protein sequence ID" value="SOC41307.1"/>
    <property type="molecule type" value="Genomic_DNA"/>
</dbReference>
<dbReference type="InterPro" id="IPR043129">
    <property type="entry name" value="ATPase_NBD"/>
</dbReference>
<evidence type="ECO:0000313" key="2">
    <source>
        <dbReference type="EMBL" id="SOC41307.1"/>
    </source>
</evidence>
<organism evidence="2 3">
    <name type="scientific">Salinicoccus kekensis</name>
    <dbReference type="NCBI Taxonomy" id="714307"/>
    <lineage>
        <taxon>Bacteria</taxon>
        <taxon>Bacillati</taxon>
        <taxon>Bacillota</taxon>
        <taxon>Bacilli</taxon>
        <taxon>Bacillales</taxon>
        <taxon>Staphylococcaceae</taxon>
        <taxon>Salinicoccus</taxon>
    </lineage>
</organism>
<keyword evidence="3" id="KW-1185">Reference proteome</keyword>
<feature type="domain" description="Gcp-like" evidence="1">
    <location>
        <begin position="39"/>
        <end position="153"/>
    </location>
</feature>
<gene>
    <name evidence="2" type="ORF">SAMN05878391_1321</name>
</gene>